<comment type="caution">
    <text evidence="1">The sequence shown here is derived from an EMBL/GenBank/DDBJ whole genome shotgun (WGS) entry which is preliminary data.</text>
</comment>
<evidence type="ECO:0000313" key="2">
    <source>
        <dbReference type="Proteomes" id="UP000036771"/>
    </source>
</evidence>
<sequence length="140" mass="15950">MIQYRPHHFLCTLGFQRKGYSPQFIDNFQQISDILNSREGDGIPIQVVQQTDSICGPCPHKRGALCKDQEKIAVLDVRHQEVLSLHTGQVLTWGEAKEKIKTSISYDKFQEICEGCSWRDLGYCAQALKELQSENVDLLP</sequence>
<evidence type="ECO:0000313" key="1">
    <source>
        <dbReference type="EMBL" id="GAO97410.1"/>
    </source>
</evidence>
<organism evidence="1 2">
    <name type="scientific">Caedimonas varicaedens</name>
    <dbReference type="NCBI Taxonomy" id="1629334"/>
    <lineage>
        <taxon>Bacteria</taxon>
        <taxon>Pseudomonadati</taxon>
        <taxon>Pseudomonadota</taxon>
        <taxon>Alphaproteobacteria</taxon>
        <taxon>Holosporales</taxon>
        <taxon>Caedimonadaceae</taxon>
        <taxon>Caedimonas</taxon>
    </lineage>
</organism>
<protein>
    <recommendedName>
        <fullName evidence="3">DUF1284 domain-containing protein</fullName>
    </recommendedName>
</protein>
<dbReference type="AlphaFoldDB" id="A0A0K8MA90"/>
<evidence type="ECO:0008006" key="3">
    <source>
        <dbReference type="Google" id="ProtNLM"/>
    </source>
</evidence>
<dbReference type="Proteomes" id="UP000036771">
    <property type="component" value="Unassembled WGS sequence"/>
</dbReference>
<dbReference type="STRING" id="1629334.Cva_00041"/>
<gene>
    <name evidence="1" type="ORF">Cva_00041</name>
</gene>
<name>A0A0K8MA90_9PROT</name>
<dbReference type="InterPro" id="IPR009702">
    <property type="entry name" value="DUF1284"/>
</dbReference>
<keyword evidence="2" id="KW-1185">Reference proteome</keyword>
<accession>A0A0K8MA90</accession>
<dbReference type="EMBL" id="BBVC01000002">
    <property type="protein sequence ID" value="GAO97410.1"/>
    <property type="molecule type" value="Genomic_DNA"/>
</dbReference>
<proteinExistence type="predicted"/>
<dbReference type="Pfam" id="PF06935">
    <property type="entry name" value="DUF1284"/>
    <property type="match status" value="1"/>
</dbReference>
<reference evidence="1 2" key="1">
    <citation type="submission" date="2015-03" db="EMBL/GenBank/DDBJ databases">
        <title>Caedibacter varicaedens, whole genome shotgun sequence.</title>
        <authorList>
            <person name="Suzuki H."/>
            <person name="Dapper A.L."/>
            <person name="Gibson A.K."/>
            <person name="Jackson C."/>
            <person name="Lee H."/>
            <person name="Pejaver V.R."/>
            <person name="Doak T."/>
            <person name="Lynch M."/>
        </authorList>
    </citation>
    <scope>NUCLEOTIDE SEQUENCE [LARGE SCALE GENOMIC DNA]</scope>
</reference>
<dbReference type="OrthoDB" id="6195504at2"/>